<dbReference type="CDD" id="cd20071">
    <property type="entry name" value="SET_SMYD"/>
    <property type="match status" value="1"/>
</dbReference>
<dbReference type="PANTHER" id="PTHR47332">
    <property type="entry name" value="SET DOMAIN-CONTAINING PROTEIN 5"/>
    <property type="match status" value="1"/>
</dbReference>
<name>A0AA39ZC35_9PEZI</name>
<feature type="domain" description="SET" evidence="2">
    <location>
        <begin position="196"/>
        <end position="327"/>
    </location>
</feature>
<dbReference type="PANTHER" id="PTHR47332:SF4">
    <property type="entry name" value="SET DOMAIN-CONTAINING PROTEIN 5"/>
    <property type="match status" value="1"/>
</dbReference>
<dbReference type="InterPro" id="IPR046341">
    <property type="entry name" value="SET_dom_sf"/>
</dbReference>
<dbReference type="Gene3D" id="2.170.270.10">
    <property type="entry name" value="SET domain"/>
    <property type="match status" value="1"/>
</dbReference>
<feature type="compositionally biased region" description="Polar residues" evidence="1">
    <location>
        <begin position="83"/>
        <end position="102"/>
    </location>
</feature>
<dbReference type="InterPro" id="IPR001214">
    <property type="entry name" value="SET_dom"/>
</dbReference>
<evidence type="ECO:0000313" key="4">
    <source>
        <dbReference type="Proteomes" id="UP001174997"/>
    </source>
</evidence>
<accession>A0AA39ZC35</accession>
<dbReference type="Proteomes" id="UP001174997">
    <property type="component" value="Unassembled WGS sequence"/>
</dbReference>
<dbReference type="SMART" id="SM00317">
    <property type="entry name" value="SET"/>
    <property type="match status" value="1"/>
</dbReference>
<comment type="caution">
    <text evidence="3">The sequence shown here is derived from an EMBL/GenBank/DDBJ whole genome shotgun (WGS) entry which is preliminary data.</text>
</comment>
<dbReference type="SUPFAM" id="SSF82199">
    <property type="entry name" value="SET domain"/>
    <property type="match status" value="1"/>
</dbReference>
<organism evidence="3 4">
    <name type="scientific">Cercophora samala</name>
    <dbReference type="NCBI Taxonomy" id="330535"/>
    <lineage>
        <taxon>Eukaryota</taxon>
        <taxon>Fungi</taxon>
        <taxon>Dikarya</taxon>
        <taxon>Ascomycota</taxon>
        <taxon>Pezizomycotina</taxon>
        <taxon>Sordariomycetes</taxon>
        <taxon>Sordariomycetidae</taxon>
        <taxon>Sordariales</taxon>
        <taxon>Lasiosphaeriaceae</taxon>
        <taxon>Cercophora</taxon>
    </lineage>
</organism>
<dbReference type="AlphaFoldDB" id="A0AA39ZC35"/>
<evidence type="ECO:0000259" key="2">
    <source>
        <dbReference type="PROSITE" id="PS50280"/>
    </source>
</evidence>
<gene>
    <name evidence="3" type="ORF">QBC41DRAFT_394035</name>
</gene>
<keyword evidence="4" id="KW-1185">Reference proteome</keyword>
<protein>
    <recommendedName>
        <fullName evidence="2">SET domain-containing protein</fullName>
    </recommendedName>
</protein>
<dbReference type="InterPro" id="IPR053185">
    <property type="entry name" value="SET_domain_protein"/>
</dbReference>
<feature type="region of interest" description="Disordered" evidence="1">
    <location>
        <begin position="39"/>
        <end position="116"/>
    </location>
</feature>
<feature type="compositionally biased region" description="Low complexity" evidence="1">
    <location>
        <begin position="61"/>
        <end position="82"/>
    </location>
</feature>
<dbReference type="Pfam" id="PF00856">
    <property type="entry name" value="SET"/>
    <property type="match status" value="1"/>
</dbReference>
<sequence length="379" mass="41057">MGSTKVNSGVITAEALSKAAAEMEAILARLDDSDYEDALTIKSGDDSEPLGQNLFSDPEGSATDSDSTDTTPDATPTNQTTASSDGSTNSLPSTDTKPQNNYLLFPTPVPVSPSEPRTVQIGTLNNIPIYHYYSHAEQFLSSQEYATPFGKRFLLDEPDSLLPPEDPSDTVYHPRANSGEWWPGPGNANRHFRFKKYFEIRQSKLGGLGAYATADIEGGRVILAERPLLLTTHGKVSDDVMRMGEAARGIYKSLDGGGEVGWVRRVKDRNCFDLGGGIGFFGIASRFNHACRGAANVSYNYDHCRKVMVLSTRRDIEAGTELVIDYGAGSSACLYAMYGFVCRCSGGCRPLTRKDLVAMGAGLEDCARWGLASEKELGW</sequence>
<dbReference type="EMBL" id="JAULSY010000059">
    <property type="protein sequence ID" value="KAK0668238.1"/>
    <property type="molecule type" value="Genomic_DNA"/>
</dbReference>
<dbReference type="PROSITE" id="PS50280">
    <property type="entry name" value="SET"/>
    <property type="match status" value="1"/>
</dbReference>
<reference evidence="3" key="1">
    <citation type="submission" date="2023-06" db="EMBL/GenBank/DDBJ databases">
        <title>Genome-scale phylogeny and comparative genomics of the fungal order Sordariales.</title>
        <authorList>
            <consortium name="Lawrence Berkeley National Laboratory"/>
            <person name="Hensen N."/>
            <person name="Bonometti L."/>
            <person name="Westerberg I."/>
            <person name="Brannstrom I.O."/>
            <person name="Guillou S."/>
            <person name="Cros-Aarteil S."/>
            <person name="Calhoun S."/>
            <person name="Haridas S."/>
            <person name="Kuo A."/>
            <person name="Mondo S."/>
            <person name="Pangilinan J."/>
            <person name="Riley R."/>
            <person name="Labutti K."/>
            <person name="Andreopoulos B."/>
            <person name="Lipzen A."/>
            <person name="Chen C."/>
            <person name="Yanf M."/>
            <person name="Daum C."/>
            <person name="Ng V."/>
            <person name="Clum A."/>
            <person name="Steindorff A."/>
            <person name="Ohm R."/>
            <person name="Martin F."/>
            <person name="Silar P."/>
            <person name="Natvig D."/>
            <person name="Lalanne C."/>
            <person name="Gautier V."/>
            <person name="Ament-Velasquez S.L."/>
            <person name="Kruys A."/>
            <person name="Hutchinson M.I."/>
            <person name="Powell A.J."/>
            <person name="Barry K."/>
            <person name="Miller A.N."/>
            <person name="Grigoriev I.V."/>
            <person name="Debuchy R."/>
            <person name="Gladieux P."/>
            <person name="Thoren M.H."/>
            <person name="Johannesson H."/>
        </authorList>
    </citation>
    <scope>NUCLEOTIDE SEQUENCE</scope>
    <source>
        <strain evidence="3">CBS 307.81</strain>
    </source>
</reference>
<evidence type="ECO:0000256" key="1">
    <source>
        <dbReference type="SAM" id="MobiDB-lite"/>
    </source>
</evidence>
<proteinExistence type="predicted"/>
<evidence type="ECO:0000313" key="3">
    <source>
        <dbReference type="EMBL" id="KAK0668238.1"/>
    </source>
</evidence>